<proteinExistence type="predicted"/>
<dbReference type="GO" id="GO:0006355">
    <property type="term" value="P:regulation of DNA-templated transcription"/>
    <property type="evidence" value="ECO:0007669"/>
    <property type="project" value="InterPro"/>
</dbReference>
<protein>
    <recommendedName>
        <fullName evidence="3">SAP30-binding protein</fullName>
    </recommendedName>
</protein>
<evidence type="ECO:0000313" key="2">
    <source>
        <dbReference type="EMBL" id="CAD1834413.1"/>
    </source>
</evidence>
<reference evidence="2" key="1">
    <citation type="submission" date="2020-07" db="EMBL/GenBank/DDBJ databases">
        <authorList>
            <person name="Lin J."/>
        </authorList>
    </citation>
    <scope>NUCLEOTIDE SEQUENCE</scope>
</reference>
<feature type="compositionally biased region" description="Basic and acidic residues" evidence="1">
    <location>
        <begin position="308"/>
        <end position="326"/>
    </location>
</feature>
<dbReference type="GO" id="GO:0005634">
    <property type="term" value="C:nucleus"/>
    <property type="evidence" value="ECO:0007669"/>
    <property type="project" value="TreeGrafter"/>
</dbReference>
<organism evidence="2">
    <name type="scientific">Ananas comosus var. bracteatus</name>
    <name type="common">red pineapple</name>
    <dbReference type="NCBI Taxonomy" id="296719"/>
    <lineage>
        <taxon>Eukaryota</taxon>
        <taxon>Viridiplantae</taxon>
        <taxon>Streptophyta</taxon>
        <taxon>Embryophyta</taxon>
        <taxon>Tracheophyta</taxon>
        <taxon>Spermatophyta</taxon>
        <taxon>Magnoliopsida</taxon>
        <taxon>Liliopsida</taxon>
        <taxon>Poales</taxon>
        <taxon>Bromeliaceae</taxon>
        <taxon>Bromelioideae</taxon>
        <taxon>Ananas</taxon>
    </lineage>
</organism>
<evidence type="ECO:0000256" key="1">
    <source>
        <dbReference type="SAM" id="MobiDB-lite"/>
    </source>
</evidence>
<dbReference type="EMBL" id="LR862152">
    <property type="protein sequence ID" value="CAD1834413.1"/>
    <property type="molecule type" value="Genomic_DNA"/>
</dbReference>
<sequence length="326" mass="35580">MRRGALAIVDYAHDEAAMSPEQEEGEIMSGGCVVFGAELQVAEGNIEGKSPQPESSQPLDMPEQSKSETSMAMDFTGMEPEVAQVEEAAAASVDMQKDDPLSRFLPPPVTTKCSEELQQKINRFLAYKKSGKSFNADLRNRKDYRNPDFLQHAVRYQDIDQIGTCLSKDVFDPHGYDKSDYYDELEADMKRELERKEQERKKSPKVDFVAGGTQLATVAPILKTSTQVAVSGISAAISSGIPLAPVAVDAAVKDTRQSKKTKWDKVDGDVMNPALSAGHDNISAAGVHAALLTAANAGAGYTAFAQQKRKEAEEKRTGDRKFDKRS</sequence>
<feature type="region of interest" description="Disordered" evidence="1">
    <location>
        <begin position="304"/>
        <end position="326"/>
    </location>
</feature>
<dbReference type="Pfam" id="PF07818">
    <property type="entry name" value="HCNGP"/>
    <property type="match status" value="1"/>
</dbReference>
<dbReference type="PANTHER" id="PTHR13464">
    <property type="entry name" value="TRANSCRIPTIONAL REGULATOR PROTEIN HCNGP"/>
    <property type="match status" value="1"/>
</dbReference>
<evidence type="ECO:0008006" key="3">
    <source>
        <dbReference type="Google" id="ProtNLM"/>
    </source>
</evidence>
<accession>A0A6V7PUL0</accession>
<feature type="region of interest" description="Disordered" evidence="1">
    <location>
        <begin position="43"/>
        <end position="73"/>
    </location>
</feature>
<gene>
    <name evidence="2" type="ORF">CB5_LOCUS17624</name>
</gene>
<dbReference type="PANTHER" id="PTHR13464:SF0">
    <property type="entry name" value="SAP30-BINDING PROTEIN"/>
    <property type="match status" value="1"/>
</dbReference>
<dbReference type="InterPro" id="IPR012479">
    <property type="entry name" value="SAP30BP"/>
</dbReference>
<dbReference type="AlphaFoldDB" id="A0A6V7PUL0"/>
<name>A0A6V7PUL0_ANACO</name>